<dbReference type="PROSITE" id="PS50910">
    <property type="entry name" value="HEPN"/>
    <property type="match status" value="1"/>
</dbReference>
<feature type="domain" description="HEPN" evidence="1">
    <location>
        <begin position="359"/>
        <end position="479"/>
    </location>
</feature>
<dbReference type="SMART" id="SM00748">
    <property type="entry name" value="HEPN"/>
    <property type="match status" value="1"/>
</dbReference>
<protein>
    <recommendedName>
        <fullName evidence="1">HEPN domain-containing protein</fullName>
    </recommendedName>
</protein>
<reference evidence="3" key="1">
    <citation type="journal article" date="2019" name="Int. J. Syst. Evol. Microbiol.">
        <title>The Global Catalogue of Microorganisms (GCM) 10K type strain sequencing project: providing services to taxonomists for standard genome sequencing and annotation.</title>
        <authorList>
            <consortium name="The Broad Institute Genomics Platform"/>
            <consortium name="The Broad Institute Genome Sequencing Center for Infectious Disease"/>
            <person name="Wu L."/>
            <person name="Ma J."/>
        </authorList>
    </citation>
    <scope>NUCLEOTIDE SEQUENCE [LARGE SCALE GENOMIC DNA]</scope>
    <source>
        <strain evidence="3">JCM 17705</strain>
    </source>
</reference>
<name>A0ABP8GBX4_9SPHI</name>
<organism evidence="2 3">
    <name type="scientific">Mucilaginibacter gynuensis</name>
    <dbReference type="NCBI Taxonomy" id="1302236"/>
    <lineage>
        <taxon>Bacteria</taxon>
        <taxon>Pseudomonadati</taxon>
        <taxon>Bacteroidota</taxon>
        <taxon>Sphingobacteriia</taxon>
        <taxon>Sphingobacteriales</taxon>
        <taxon>Sphingobacteriaceae</taxon>
        <taxon>Mucilaginibacter</taxon>
    </lineage>
</organism>
<dbReference type="Pfam" id="PF05168">
    <property type="entry name" value="HEPN"/>
    <property type="match status" value="1"/>
</dbReference>
<dbReference type="RefSeq" id="WP_345210978.1">
    <property type="nucleotide sequence ID" value="NZ_BAABFT010000004.1"/>
</dbReference>
<keyword evidence="3" id="KW-1185">Reference proteome</keyword>
<dbReference type="Proteomes" id="UP001500582">
    <property type="component" value="Unassembled WGS sequence"/>
</dbReference>
<proteinExistence type="predicted"/>
<sequence length="494" mass="57436">MYCGTFAPWDHYPKNLRFSEVQYPLSVLIDFFSWDWPLEIRKNLKHWRHFVINHELYKHQHYEPGDLLHFHEMHVKLLEALYLLLLEHQASRYSLSEKKMLLEDQLEVERKERLYFPENLSKEELLDPYSVLQEAFSKINPQAFRDYLQDWVHAALVTPAVDTAMEPGEIITVYELLKRLYSAAWLIHQRETDQPYLNKAPDVISSNNNLPQIATMAATNPLHTIAPDLTKAQELGLEEVRKLIVSKEPTVRLIYLLGTHDSPFTYYLVILVDNSDRSTEYELSNRIEDLCRFLVSVCAIVHKVSGARSGILKGKRFWNFALHQGIEVYRASELELPKISPVTDSVWQERARRNWDRWGKQAQAFLKTAGHCICDENYGLAIFLLHQAAESGLIAITKILSGYRFTVHNISRMLRFTLLFTEDIRNVFELDTEAGLQSFSLLQNGYTDARYRNGFKPDRVSVEIAQQQIEVLLSVLEHVYLRFLSEPDSEGAHG</sequence>
<dbReference type="EMBL" id="BAABFT010000004">
    <property type="protein sequence ID" value="GAA4321043.1"/>
    <property type="molecule type" value="Genomic_DNA"/>
</dbReference>
<evidence type="ECO:0000313" key="2">
    <source>
        <dbReference type="EMBL" id="GAA4321043.1"/>
    </source>
</evidence>
<comment type="caution">
    <text evidence="2">The sequence shown here is derived from an EMBL/GenBank/DDBJ whole genome shotgun (WGS) entry which is preliminary data.</text>
</comment>
<dbReference type="Gene3D" id="1.20.120.330">
    <property type="entry name" value="Nucleotidyltransferases domain 2"/>
    <property type="match status" value="1"/>
</dbReference>
<evidence type="ECO:0000259" key="1">
    <source>
        <dbReference type="PROSITE" id="PS50910"/>
    </source>
</evidence>
<dbReference type="SUPFAM" id="SSF81593">
    <property type="entry name" value="Nucleotidyltransferase substrate binding subunit/domain"/>
    <property type="match status" value="1"/>
</dbReference>
<evidence type="ECO:0000313" key="3">
    <source>
        <dbReference type="Proteomes" id="UP001500582"/>
    </source>
</evidence>
<accession>A0ABP8GBX4</accession>
<gene>
    <name evidence="2" type="ORF">GCM10023149_20640</name>
</gene>
<dbReference type="InterPro" id="IPR007842">
    <property type="entry name" value="HEPN_dom"/>
</dbReference>